<dbReference type="Proteomes" id="UP000298513">
    <property type="component" value="Unassembled WGS sequence"/>
</dbReference>
<dbReference type="InterPro" id="IPR000873">
    <property type="entry name" value="AMP-dep_synth/lig_dom"/>
</dbReference>
<dbReference type="PROSITE" id="PS50075">
    <property type="entry name" value="CARRIER"/>
    <property type="match status" value="1"/>
</dbReference>
<feature type="domain" description="Carrier" evidence="1">
    <location>
        <begin position="514"/>
        <end position="589"/>
    </location>
</feature>
<dbReference type="GO" id="GO:0031177">
    <property type="term" value="F:phosphopantetheine binding"/>
    <property type="evidence" value="ECO:0007669"/>
    <property type="project" value="TreeGrafter"/>
</dbReference>
<dbReference type="InterPro" id="IPR020845">
    <property type="entry name" value="AMP-binding_CS"/>
</dbReference>
<evidence type="ECO:0000313" key="2">
    <source>
        <dbReference type="EMBL" id="TGN87588.1"/>
    </source>
</evidence>
<dbReference type="AlphaFoldDB" id="A0A4Z1DQV7"/>
<dbReference type="GeneID" id="91533089"/>
<dbReference type="RefSeq" id="WP_135789883.1">
    <property type="nucleotide sequence ID" value="NZ_BNBQ01000009.1"/>
</dbReference>
<dbReference type="InterPro" id="IPR036736">
    <property type="entry name" value="ACP-like_sf"/>
</dbReference>
<gene>
    <name evidence="2" type="ORF">E5082_04130</name>
</gene>
<dbReference type="GO" id="GO:0044550">
    <property type="term" value="P:secondary metabolite biosynthetic process"/>
    <property type="evidence" value="ECO:0007669"/>
    <property type="project" value="TreeGrafter"/>
</dbReference>
<dbReference type="InterPro" id="IPR009081">
    <property type="entry name" value="PP-bd_ACP"/>
</dbReference>
<sequence>MSPSRDHDPAEAPRTLPALFARSVARHPDRRAVSDGDTVLTYRELDRRADAVAALLTGCGIGPGDRVGLYTSRSVDVFTALLGVLKAGAAYVAVDDRYPDSRRDLMLTVSGAAAVLTRADWAPRLAGLAVPVVPLPAEYGTAPASALRPDPEDAAGVLFTSGSTGTPKAIVLEHRNLVAFALNRALAPLTEEDRVGQISSLSFDLFHYEMWNTFAAGAEVVVLPPVPELLEAGFGAELTRLRVTAMLVPTMVVNHVATEHPDAFTPLRLLQVAGDVILPAACRNILGGGFTGTLHNLYGPAESTTACTAHRVTARDAEGDAIPIGRPLDGVTAHVFTDGRPAAPGEAGELLIGGAQLARGYLDAPELTAERFVDDPYGTGIGRVYRTGDLVRLRADGVLDYVGRVDNQCKIRGFRVELGEVERLMRTLPGVRDAVVVPEGEGTDRMLVAFVAGDGPLDEAGVREAAEKELPFFMVPGSLVILPEIPATHHGKRDVAALLGLLAERRRAHADERRALSPTERYLTGLWEELLAETGIGSADHFFERGGNSLLAFRMRMRIARDLGAGISHRAVLDHPVLADLARAVDTAHAPAPQR</sequence>
<organism evidence="2 3">
    <name type="scientific">Streptomyces griseoluteus</name>
    <dbReference type="NCBI Taxonomy" id="29306"/>
    <lineage>
        <taxon>Bacteria</taxon>
        <taxon>Bacillati</taxon>
        <taxon>Actinomycetota</taxon>
        <taxon>Actinomycetes</taxon>
        <taxon>Kitasatosporales</taxon>
        <taxon>Streptomycetaceae</taxon>
        <taxon>Streptomyces</taxon>
    </lineage>
</organism>
<evidence type="ECO:0000259" key="1">
    <source>
        <dbReference type="PROSITE" id="PS50075"/>
    </source>
</evidence>
<dbReference type="PANTHER" id="PTHR45527">
    <property type="entry name" value="NONRIBOSOMAL PEPTIDE SYNTHETASE"/>
    <property type="match status" value="1"/>
</dbReference>
<accession>A0A4Z1DQV7</accession>
<dbReference type="InterPro" id="IPR045851">
    <property type="entry name" value="AMP-bd_C_sf"/>
</dbReference>
<dbReference type="PROSITE" id="PS00455">
    <property type="entry name" value="AMP_BINDING"/>
    <property type="match status" value="1"/>
</dbReference>
<dbReference type="InterPro" id="IPR042099">
    <property type="entry name" value="ANL_N_sf"/>
</dbReference>
<proteinExistence type="predicted"/>
<dbReference type="PANTHER" id="PTHR45527:SF1">
    <property type="entry name" value="FATTY ACID SYNTHASE"/>
    <property type="match status" value="1"/>
</dbReference>
<dbReference type="InterPro" id="IPR025110">
    <property type="entry name" value="AMP-bd_C"/>
</dbReference>
<dbReference type="Pfam" id="PF00550">
    <property type="entry name" value="PP-binding"/>
    <property type="match status" value="1"/>
</dbReference>
<dbReference type="Gene3D" id="3.30.300.30">
    <property type="match status" value="1"/>
</dbReference>
<keyword evidence="3" id="KW-1185">Reference proteome</keyword>
<protein>
    <submittedName>
        <fullName evidence="2">Amino acid adenylation domain-containing protein</fullName>
    </submittedName>
</protein>
<dbReference type="GO" id="GO:0043041">
    <property type="term" value="P:amino acid activation for nonribosomal peptide biosynthetic process"/>
    <property type="evidence" value="ECO:0007669"/>
    <property type="project" value="TreeGrafter"/>
</dbReference>
<dbReference type="SUPFAM" id="SSF47336">
    <property type="entry name" value="ACP-like"/>
    <property type="match status" value="1"/>
</dbReference>
<reference evidence="2 3" key="1">
    <citation type="submission" date="2019-04" db="EMBL/GenBank/DDBJ databases">
        <title>Streptomyces sp. nov. Bv016 isolated from bark of Buahinia variegata.</title>
        <authorList>
            <person name="Kanchanasin P."/>
            <person name="Tanasupawat S."/>
            <person name="Yuki M."/>
            <person name="Kudo T."/>
        </authorList>
    </citation>
    <scope>NUCLEOTIDE SEQUENCE [LARGE SCALE GENOMIC DNA]</scope>
    <source>
        <strain evidence="2 3">JCM 4765</strain>
    </source>
</reference>
<comment type="caution">
    <text evidence="2">The sequence shown here is derived from an EMBL/GenBank/DDBJ whole genome shotgun (WGS) entry which is preliminary data.</text>
</comment>
<dbReference type="GO" id="GO:0005737">
    <property type="term" value="C:cytoplasm"/>
    <property type="evidence" value="ECO:0007669"/>
    <property type="project" value="TreeGrafter"/>
</dbReference>
<dbReference type="Pfam" id="PF00501">
    <property type="entry name" value="AMP-binding"/>
    <property type="match status" value="1"/>
</dbReference>
<dbReference type="InterPro" id="IPR010071">
    <property type="entry name" value="AA_adenyl_dom"/>
</dbReference>
<dbReference type="EMBL" id="SRRU01000001">
    <property type="protein sequence ID" value="TGN87588.1"/>
    <property type="molecule type" value="Genomic_DNA"/>
</dbReference>
<dbReference type="NCBIfam" id="TIGR01733">
    <property type="entry name" value="AA-adenyl-dom"/>
    <property type="match status" value="1"/>
</dbReference>
<name>A0A4Z1DQV7_STRGP</name>
<dbReference type="SUPFAM" id="SSF56801">
    <property type="entry name" value="Acetyl-CoA synthetase-like"/>
    <property type="match status" value="1"/>
</dbReference>
<dbReference type="Gene3D" id="1.10.1200.10">
    <property type="entry name" value="ACP-like"/>
    <property type="match status" value="1"/>
</dbReference>
<evidence type="ECO:0000313" key="3">
    <source>
        <dbReference type="Proteomes" id="UP000298513"/>
    </source>
</evidence>
<dbReference type="Pfam" id="PF13193">
    <property type="entry name" value="AMP-binding_C"/>
    <property type="match status" value="1"/>
</dbReference>
<dbReference type="Gene3D" id="3.40.50.12780">
    <property type="entry name" value="N-terminal domain of ligase-like"/>
    <property type="match status" value="1"/>
</dbReference>